<evidence type="ECO:0000313" key="2">
    <source>
        <dbReference type="EMBL" id="KAK1566234.1"/>
    </source>
</evidence>
<evidence type="ECO:0000313" key="3">
    <source>
        <dbReference type="Proteomes" id="UP001230504"/>
    </source>
</evidence>
<sequence>MSKAQKILGIAEINIDAPRQWDTASTTSGISVYVSESTATYNTSERSPGPRHDDGAGAGKSRRNTTQWEQESEIVPAYLANRFSQLNTADYREFTETSSLTRRGSNSTITSWYDKSKMPLSISQQTSSSAMAKGLPQKANAVLDMKGKESNHVVSSDPKVTKRPSRLDLAPLLSLHKHHSLRSKNESKRESDESKMPPTIPPRAERKLVRRSTLDSIKSMTGRPRTGSSSRRGANDIGTLPNLYEHYEQMSFDHVLGHDGPLAASDPFLDKAGQIPDQRRNAPRPPIRHEGTSSVYQIHHGVLPEPPKPTGQQPMQADRDCASSVSSRYTKTSRASKRTSHSINESDLAEKSVLSLSSDSEDDAFTDSVSKFTGGSRSSDAGSLNPSSSVRSAHSRNASSVGHGSRRSTKHASFSQPGEYLAIPSKPPSGQPPVVYPPRMSSLPATTYRPPAASGRLSRNSANLSTTNSTGDRPMHPAYGVHETRASSVPPPTEFHTQPVRVEQPRRVLSTKSTSARSVDQPTPPMSPTSAKASIASEQPPVDSPSAADARFMAVTRQEEMLLAALRMKRARMRETILAEYDEEVRSASPHLHQRNSSQTTITEINWPEPPQTLRHQTSANSASTIRAGSRSSSSRPESTAPDNSHHRSSSRHIEPGPRSSSKTLSRATGARKMVPVQEAMPAEAKRERVLLYLDRPVGHVSSMDFAEPSPDLSDYMDLDNGSETEDEPFGDASFFRGRDARHGAASKDRGRMLRMGERNGHEPSPLRPRGDHAPVKERVRATAGVDGDAVRFGGVPRPDSPVSPEDAPGFTTRRLSTRRAVRLSAVGNSGVEAASWGHDG</sequence>
<proteinExistence type="predicted"/>
<dbReference type="GeneID" id="85440331"/>
<feature type="compositionally biased region" description="Polar residues" evidence="1">
    <location>
        <begin position="323"/>
        <end position="333"/>
    </location>
</feature>
<feature type="compositionally biased region" description="Basic and acidic residues" evidence="1">
    <location>
        <begin position="183"/>
        <end position="195"/>
    </location>
</feature>
<keyword evidence="3" id="KW-1185">Reference proteome</keyword>
<feature type="compositionally biased region" description="Low complexity" evidence="1">
    <location>
        <begin position="219"/>
        <end position="232"/>
    </location>
</feature>
<feature type="compositionally biased region" description="Polar residues" evidence="1">
    <location>
        <begin position="367"/>
        <end position="402"/>
    </location>
</feature>
<protein>
    <submittedName>
        <fullName evidence="2">Uncharacterized protein</fullName>
    </submittedName>
</protein>
<feature type="region of interest" description="Disordered" evidence="1">
    <location>
        <begin position="272"/>
        <end position="546"/>
    </location>
</feature>
<feature type="region of interest" description="Disordered" evidence="1">
    <location>
        <begin position="702"/>
        <end position="816"/>
    </location>
</feature>
<dbReference type="EMBL" id="JAHLJV010000152">
    <property type="protein sequence ID" value="KAK1566234.1"/>
    <property type="molecule type" value="Genomic_DNA"/>
</dbReference>
<feature type="compositionally biased region" description="Polar residues" evidence="1">
    <location>
        <begin position="510"/>
        <end position="521"/>
    </location>
</feature>
<gene>
    <name evidence="2" type="ORF">LY79DRAFT_529166</name>
</gene>
<feature type="compositionally biased region" description="Basic and acidic residues" evidence="1">
    <location>
        <begin position="769"/>
        <end position="781"/>
    </location>
</feature>
<dbReference type="Proteomes" id="UP001230504">
    <property type="component" value="Unassembled WGS sequence"/>
</dbReference>
<feature type="compositionally biased region" description="Low complexity" evidence="1">
    <location>
        <begin position="622"/>
        <end position="641"/>
    </location>
</feature>
<feature type="compositionally biased region" description="Acidic residues" evidence="1">
    <location>
        <begin position="715"/>
        <end position="730"/>
    </location>
</feature>
<feature type="region of interest" description="Disordered" evidence="1">
    <location>
        <begin position="586"/>
        <end position="682"/>
    </location>
</feature>
<accession>A0AAD8PKV1</accession>
<feature type="compositionally biased region" description="Basic and acidic residues" evidence="1">
    <location>
        <begin position="737"/>
        <end position="762"/>
    </location>
</feature>
<feature type="compositionally biased region" description="Polar residues" evidence="1">
    <location>
        <begin position="595"/>
        <end position="604"/>
    </location>
</feature>
<name>A0AAD8PKV1_9PEZI</name>
<feature type="region of interest" description="Disordered" evidence="1">
    <location>
        <begin position="147"/>
        <end position="237"/>
    </location>
</feature>
<feature type="compositionally biased region" description="Polar residues" evidence="1">
    <location>
        <begin position="457"/>
        <end position="471"/>
    </location>
</feature>
<organism evidence="2 3">
    <name type="scientific">Colletotrichum navitas</name>
    <dbReference type="NCBI Taxonomy" id="681940"/>
    <lineage>
        <taxon>Eukaryota</taxon>
        <taxon>Fungi</taxon>
        <taxon>Dikarya</taxon>
        <taxon>Ascomycota</taxon>
        <taxon>Pezizomycotina</taxon>
        <taxon>Sordariomycetes</taxon>
        <taxon>Hypocreomycetidae</taxon>
        <taxon>Glomerellales</taxon>
        <taxon>Glomerellaceae</taxon>
        <taxon>Colletotrichum</taxon>
        <taxon>Colletotrichum graminicola species complex</taxon>
    </lineage>
</organism>
<dbReference type="RefSeq" id="XP_060407427.1">
    <property type="nucleotide sequence ID" value="XM_060556091.1"/>
</dbReference>
<feature type="region of interest" description="Disordered" evidence="1">
    <location>
        <begin position="38"/>
        <end position="71"/>
    </location>
</feature>
<dbReference type="AlphaFoldDB" id="A0AAD8PKV1"/>
<feature type="compositionally biased region" description="Pro residues" evidence="1">
    <location>
        <begin position="425"/>
        <end position="436"/>
    </location>
</feature>
<evidence type="ECO:0000256" key="1">
    <source>
        <dbReference type="SAM" id="MobiDB-lite"/>
    </source>
</evidence>
<comment type="caution">
    <text evidence="2">The sequence shown here is derived from an EMBL/GenBank/DDBJ whole genome shotgun (WGS) entry which is preliminary data.</text>
</comment>
<reference evidence="2" key="1">
    <citation type="submission" date="2021-06" db="EMBL/GenBank/DDBJ databases">
        <title>Comparative genomics, transcriptomics and evolutionary studies reveal genomic signatures of adaptation to plant cell wall in hemibiotrophic fungi.</title>
        <authorList>
            <consortium name="DOE Joint Genome Institute"/>
            <person name="Baroncelli R."/>
            <person name="Diaz J.F."/>
            <person name="Benocci T."/>
            <person name="Peng M."/>
            <person name="Battaglia E."/>
            <person name="Haridas S."/>
            <person name="Andreopoulos W."/>
            <person name="Labutti K."/>
            <person name="Pangilinan J."/>
            <person name="Floch G.L."/>
            <person name="Makela M.R."/>
            <person name="Henrissat B."/>
            <person name="Grigoriev I.V."/>
            <person name="Crouch J.A."/>
            <person name="De Vries R.P."/>
            <person name="Sukno S.A."/>
            <person name="Thon M.R."/>
        </authorList>
    </citation>
    <scope>NUCLEOTIDE SEQUENCE</scope>
    <source>
        <strain evidence="2">CBS 125086</strain>
    </source>
</reference>